<dbReference type="Gene3D" id="1.25.10.10">
    <property type="entry name" value="Leucine-rich Repeat Variant"/>
    <property type="match status" value="1"/>
</dbReference>
<dbReference type="InterPro" id="IPR011989">
    <property type="entry name" value="ARM-like"/>
</dbReference>
<reference evidence="1 2" key="1">
    <citation type="journal article" date="2014" name="Genome Biol. Evol.">
        <title>The secreted proteins of Achlya hypogyna and Thraustotheca clavata identify the ancestral oomycete secretome and reveal gene acquisitions by horizontal gene transfer.</title>
        <authorList>
            <person name="Misner I."/>
            <person name="Blouin N."/>
            <person name="Leonard G."/>
            <person name="Richards T.A."/>
            <person name="Lane C.E."/>
        </authorList>
    </citation>
    <scope>NUCLEOTIDE SEQUENCE [LARGE SCALE GENOMIC DNA]</scope>
    <source>
        <strain evidence="1 2">ATCC 34112</strain>
    </source>
</reference>
<sequence length="192" mass="21311">MLSSHARLRARESSKEGSLPRQGYLAKLVAECAHEQTAKDSKLQCLAHLANFAYDPINYDHFLRLNVADLFVDTLEEALQSNAAEFQRLTTQGICNLAPDTRFQKVLIESDIVPLLLTACKSTDITTITASIATLFFLLDAPPSITQRNVLVENRKVYDCIQNCTQHANPIVRNTAMAYLSRQASILEESAG</sequence>
<dbReference type="AlphaFoldDB" id="A0A1W0A0G9"/>
<dbReference type="EMBL" id="JNBS01000776">
    <property type="protein sequence ID" value="OQS03758.1"/>
    <property type="molecule type" value="Genomic_DNA"/>
</dbReference>
<keyword evidence="2" id="KW-1185">Reference proteome</keyword>
<accession>A0A1W0A0G9</accession>
<dbReference type="PANTHER" id="PTHR46263:SF1">
    <property type="entry name" value="ARMADILLO REPEAT-CONTAINING PROTEIN 7"/>
    <property type="match status" value="1"/>
</dbReference>
<evidence type="ECO:0000313" key="2">
    <source>
        <dbReference type="Proteomes" id="UP000243217"/>
    </source>
</evidence>
<organism evidence="1 2">
    <name type="scientific">Thraustotheca clavata</name>
    <dbReference type="NCBI Taxonomy" id="74557"/>
    <lineage>
        <taxon>Eukaryota</taxon>
        <taxon>Sar</taxon>
        <taxon>Stramenopiles</taxon>
        <taxon>Oomycota</taxon>
        <taxon>Saprolegniomycetes</taxon>
        <taxon>Saprolegniales</taxon>
        <taxon>Achlyaceae</taxon>
        <taxon>Thraustotheca</taxon>
    </lineage>
</organism>
<dbReference type="STRING" id="74557.A0A1W0A0G9"/>
<gene>
    <name evidence="1" type="ORF">THRCLA_03943</name>
</gene>
<evidence type="ECO:0000313" key="1">
    <source>
        <dbReference type="EMBL" id="OQS03758.1"/>
    </source>
</evidence>
<comment type="caution">
    <text evidence="1">The sequence shown here is derived from an EMBL/GenBank/DDBJ whole genome shotgun (WGS) entry which is preliminary data.</text>
</comment>
<protein>
    <submittedName>
        <fullName evidence="1">Armadillo repeat containing 7 isoform 1 family protein</fullName>
    </submittedName>
</protein>
<proteinExistence type="predicted"/>
<name>A0A1W0A0G9_9STRA</name>
<dbReference type="OrthoDB" id="201709at2759"/>
<dbReference type="PANTHER" id="PTHR46263">
    <property type="entry name" value="ARMADILLO REPEAT-CONTAINING PROTEIN 7"/>
    <property type="match status" value="1"/>
</dbReference>
<dbReference type="Proteomes" id="UP000243217">
    <property type="component" value="Unassembled WGS sequence"/>
</dbReference>
<dbReference type="InterPro" id="IPR042462">
    <property type="entry name" value="ARMC7"/>
</dbReference>
<dbReference type="SUPFAM" id="SSF48371">
    <property type="entry name" value="ARM repeat"/>
    <property type="match status" value="1"/>
</dbReference>
<dbReference type="InterPro" id="IPR016024">
    <property type="entry name" value="ARM-type_fold"/>
</dbReference>